<organism evidence="1 2">
    <name type="scientific">Gigaspora margarita</name>
    <dbReference type="NCBI Taxonomy" id="4874"/>
    <lineage>
        <taxon>Eukaryota</taxon>
        <taxon>Fungi</taxon>
        <taxon>Fungi incertae sedis</taxon>
        <taxon>Mucoromycota</taxon>
        <taxon>Glomeromycotina</taxon>
        <taxon>Glomeromycetes</taxon>
        <taxon>Diversisporales</taxon>
        <taxon>Gigasporaceae</taxon>
        <taxon>Gigaspora</taxon>
    </lineage>
</organism>
<dbReference type="EMBL" id="CAJVQB010094834">
    <property type="protein sequence ID" value="CAG8849106.1"/>
    <property type="molecule type" value="Genomic_DNA"/>
</dbReference>
<feature type="non-terminal residue" evidence="1">
    <location>
        <position position="211"/>
    </location>
</feature>
<accession>A0ABN7X726</accession>
<comment type="caution">
    <text evidence="1">The sequence shown here is derived from an EMBL/GenBank/DDBJ whole genome shotgun (WGS) entry which is preliminary data.</text>
</comment>
<sequence>NVYRIEKDMDQLKDEFFNNSTSTLPPGHTKPPLLPMIPLNHYVPDELHIMLRIWDRLWELVIQELKSENRYNTHTRAIISMEMKRISVGFHFWPDHSMQSWSYTPLMGGDKEKVLHDFNFNVIFSKERAILITRLWRDFHSLYKLMNDQKTDSTFFATQTRKWFNLFLTPHQGELNTLSFKKGLYRPKDVTPYIHVLINHIPEFIELHQRF</sequence>
<name>A0ABN7X726_GIGMA</name>
<evidence type="ECO:0000313" key="1">
    <source>
        <dbReference type="EMBL" id="CAG8849106.1"/>
    </source>
</evidence>
<feature type="non-terminal residue" evidence="1">
    <location>
        <position position="1"/>
    </location>
</feature>
<reference evidence="1 2" key="1">
    <citation type="submission" date="2021-06" db="EMBL/GenBank/DDBJ databases">
        <authorList>
            <person name="Kallberg Y."/>
            <person name="Tangrot J."/>
            <person name="Rosling A."/>
        </authorList>
    </citation>
    <scope>NUCLEOTIDE SEQUENCE [LARGE SCALE GENOMIC DNA]</scope>
    <source>
        <strain evidence="1 2">120-4 pot B 10/14</strain>
    </source>
</reference>
<dbReference type="Proteomes" id="UP000789901">
    <property type="component" value="Unassembled WGS sequence"/>
</dbReference>
<gene>
    <name evidence="1" type="ORF">GMARGA_LOCUS39528</name>
</gene>
<protein>
    <submittedName>
        <fullName evidence="1">32298_t:CDS:1</fullName>
    </submittedName>
</protein>
<evidence type="ECO:0000313" key="2">
    <source>
        <dbReference type="Proteomes" id="UP000789901"/>
    </source>
</evidence>
<proteinExistence type="predicted"/>
<keyword evidence="2" id="KW-1185">Reference proteome</keyword>